<gene>
    <name evidence="1" type="ORF">HMPREF1092_03354</name>
</gene>
<sequence>MKDIFDTKVNVELTLGELENIILCLRAINKHNTGSVRSKLEEKLSNLSVDVKMGQSFENAK</sequence>
<evidence type="ECO:0000313" key="2">
    <source>
        <dbReference type="Proteomes" id="UP000013097"/>
    </source>
</evidence>
<dbReference type="RefSeq" id="WP_002599794.1">
    <property type="nucleotide sequence ID" value="NZ_KB850962.1"/>
</dbReference>
<dbReference type="HOGENOM" id="CLU_2914316_0_0_9"/>
<evidence type="ECO:0000313" key="1">
    <source>
        <dbReference type="EMBL" id="ENY98415.1"/>
    </source>
</evidence>
<protein>
    <submittedName>
        <fullName evidence="1">Uncharacterized protein</fullName>
    </submittedName>
</protein>
<dbReference type="Proteomes" id="UP000013097">
    <property type="component" value="Unassembled WGS sequence"/>
</dbReference>
<reference evidence="1 2" key="1">
    <citation type="submission" date="2013-01" db="EMBL/GenBank/DDBJ databases">
        <title>The Genome Sequence of Clostridium colicanis 209318.</title>
        <authorList>
            <consortium name="The Broad Institute Genome Sequencing Platform"/>
            <person name="Earl A."/>
            <person name="Ward D."/>
            <person name="Feldgarden M."/>
            <person name="Gevers D."/>
            <person name="Courvalin P."/>
            <person name="Lambert T."/>
            <person name="Walker B."/>
            <person name="Young S.K."/>
            <person name="Zeng Q."/>
            <person name="Gargeya S."/>
            <person name="Fitzgerald M."/>
            <person name="Haas B."/>
            <person name="Abouelleil A."/>
            <person name="Alvarado L."/>
            <person name="Arachchi H.M."/>
            <person name="Berlin A.M."/>
            <person name="Chapman S.B."/>
            <person name="Dewar J."/>
            <person name="Goldberg J."/>
            <person name="Griggs A."/>
            <person name="Gujja S."/>
            <person name="Hansen M."/>
            <person name="Howarth C."/>
            <person name="Imamovic A."/>
            <person name="Larimer J."/>
            <person name="McCowan C."/>
            <person name="Murphy C."/>
            <person name="Neiman D."/>
            <person name="Pearson M."/>
            <person name="Priest M."/>
            <person name="Roberts A."/>
            <person name="Saif S."/>
            <person name="Shea T."/>
            <person name="Sisk P."/>
            <person name="Sykes S."/>
            <person name="Wortman J."/>
            <person name="Nusbaum C."/>
            <person name="Birren B."/>
        </authorList>
    </citation>
    <scope>NUCLEOTIDE SEQUENCE [LARGE SCALE GENOMIC DNA]</scope>
    <source>
        <strain evidence="1 2">209318</strain>
    </source>
</reference>
<name>N9W5Y3_9CLOT</name>
<dbReference type="AlphaFoldDB" id="N9W5Y3"/>
<accession>N9W5Y3</accession>
<proteinExistence type="predicted"/>
<organism evidence="1 2">
    <name type="scientific">Clostridium thermobutyricum</name>
    <dbReference type="NCBI Taxonomy" id="29372"/>
    <lineage>
        <taxon>Bacteria</taxon>
        <taxon>Bacillati</taxon>
        <taxon>Bacillota</taxon>
        <taxon>Clostridia</taxon>
        <taxon>Eubacteriales</taxon>
        <taxon>Clostridiaceae</taxon>
        <taxon>Clostridium</taxon>
    </lineage>
</organism>
<keyword evidence="2" id="KW-1185">Reference proteome</keyword>
<dbReference type="EMBL" id="AGYT01000028">
    <property type="protein sequence ID" value="ENY98415.1"/>
    <property type="molecule type" value="Genomic_DNA"/>
</dbReference>
<comment type="caution">
    <text evidence="1">The sequence shown here is derived from an EMBL/GenBank/DDBJ whole genome shotgun (WGS) entry which is preliminary data.</text>
</comment>
<dbReference type="PATRIC" id="fig|999411.4.peg.3270"/>